<dbReference type="PANTHER" id="PTHR47959">
    <property type="entry name" value="ATP-DEPENDENT RNA HELICASE RHLE-RELATED"/>
    <property type="match status" value="1"/>
</dbReference>
<feature type="domain" description="DEAD-box RNA helicase Q" evidence="10">
    <location>
        <begin position="2"/>
        <end position="30"/>
    </location>
</feature>
<evidence type="ECO:0000259" key="9">
    <source>
        <dbReference type="PROSITE" id="PS51194"/>
    </source>
</evidence>
<dbReference type="SMART" id="SM00490">
    <property type="entry name" value="HELICc"/>
    <property type="match status" value="1"/>
</dbReference>
<evidence type="ECO:0000256" key="1">
    <source>
        <dbReference type="ARBA" id="ARBA00022741"/>
    </source>
</evidence>
<dbReference type="PROSITE" id="PS51192">
    <property type="entry name" value="HELICASE_ATP_BIND_1"/>
    <property type="match status" value="1"/>
</dbReference>
<dbReference type="PROSITE" id="PS00039">
    <property type="entry name" value="DEAD_ATP_HELICASE"/>
    <property type="match status" value="1"/>
</dbReference>
<feature type="domain" description="Helicase C-terminal" evidence="9">
    <location>
        <begin position="231"/>
        <end position="382"/>
    </location>
</feature>
<dbReference type="InterPro" id="IPR050079">
    <property type="entry name" value="DEAD_box_RNA_helicase"/>
</dbReference>
<dbReference type="SUPFAM" id="SSF52540">
    <property type="entry name" value="P-loop containing nucleoside triphosphate hydrolases"/>
    <property type="match status" value="1"/>
</dbReference>
<feature type="short sequence motif" description="Q motif" evidence="6">
    <location>
        <begin position="2"/>
        <end position="30"/>
    </location>
</feature>
<keyword evidence="4 7" id="KW-0067">ATP-binding</keyword>
<evidence type="ECO:0000313" key="12">
    <source>
        <dbReference type="Proteomes" id="UP000199420"/>
    </source>
</evidence>
<dbReference type="Gene3D" id="3.30.70.330">
    <property type="match status" value="1"/>
</dbReference>
<dbReference type="InterPro" id="IPR005580">
    <property type="entry name" value="DbpA/CsdA_RNA-bd_dom"/>
</dbReference>
<evidence type="ECO:0000259" key="8">
    <source>
        <dbReference type="PROSITE" id="PS51192"/>
    </source>
</evidence>
<dbReference type="Gene3D" id="3.40.50.300">
    <property type="entry name" value="P-loop containing nucleotide triphosphate hydrolases"/>
    <property type="match status" value="2"/>
</dbReference>
<dbReference type="PANTHER" id="PTHR47959:SF1">
    <property type="entry name" value="ATP-DEPENDENT RNA HELICASE DBPA"/>
    <property type="match status" value="1"/>
</dbReference>
<comment type="similarity">
    <text evidence="5 7">Belongs to the DEAD box helicase family.</text>
</comment>
<dbReference type="GO" id="GO:0016787">
    <property type="term" value="F:hydrolase activity"/>
    <property type="evidence" value="ECO:0007669"/>
    <property type="project" value="UniProtKB-KW"/>
</dbReference>
<dbReference type="AlphaFoldDB" id="A0A1H6SIS5"/>
<dbReference type="PROSITE" id="PS51194">
    <property type="entry name" value="HELICASE_CTER"/>
    <property type="match status" value="1"/>
</dbReference>
<organism evidence="11 12">
    <name type="scientific">Frateuria terrea</name>
    <dbReference type="NCBI Taxonomy" id="529704"/>
    <lineage>
        <taxon>Bacteria</taxon>
        <taxon>Pseudomonadati</taxon>
        <taxon>Pseudomonadota</taxon>
        <taxon>Gammaproteobacteria</taxon>
        <taxon>Lysobacterales</taxon>
        <taxon>Rhodanobacteraceae</taxon>
        <taxon>Frateuria</taxon>
    </lineage>
</organism>
<evidence type="ECO:0000256" key="3">
    <source>
        <dbReference type="ARBA" id="ARBA00022806"/>
    </source>
</evidence>
<dbReference type="InterPro" id="IPR044742">
    <property type="entry name" value="DEAD/DEAH_RhlB"/>
</dbReference>
<evidence type="ECO:0000259" key="10">
    <source>
        <dbReference type="PROSITE" id="PS51195"/>
    </source>
</evidence>
<dbReference type="InterPro" id="IPR001650">
    <property type="entry name" value="Helicase_C-like"/>
</dbReference>
<evidence type="ECO:0000256" key="4">
    <source>
        <dbReference type="ARBA" id="ARBA00022840"/>
    </source>
</evidence>
<dbReference type="GO" id="GO:0003676">
    <property type="term" value="F:nucleic acid binding"/>
    <property type="evidence" value="ECO:0007669"/>
    <property type="project" value="InterPro"/>
</dbReference>
<keyword evidence="12" id="KW-1185">Reference proteome</keyword>
<feature type="domain" description="Helicase ATP-binding" evidence="8">
    <location>
        <begin position="33"/>
        <end position="204"/>
    </location>
</feature>
<dbReference type="EMBL" id="FNYC01000002">
    <property type="protein sequence ID" value="SEI64767.1"/>
    <property type="molecule type" value="Genomic_DNA"/>
</dbReference>
<dbReference type="STRING" id="529704.SAMN02927913_1233"/>
<dbReference type="Pfam" id="PF00271">
    <property type="entry name" value="Helicase_C"/>
    <property type="match status" value="1"/>
</dbReference>
<proteinExistence type="inferred from homology"/>
<sequence>MTSFDTHPLKPALLASLDTLGYATMTPVQAQALPPMLQGRDVIVQAQTGSGKTAAFGLALLQAIEVESIRLQALVLCPTRELADQVSKVIRKLAAGIPNVKLLTLCGGMPLGPQLASLAHDPHIVVGTPGRVQEHLKRGSLHGGGVKVLVLDEADRMLDMGFAEAIDDIVKRIARHHQTLLLSATYPEEIRAVSGRLQRDPVTVTVAAEADARPAIEQRFHEVEPARKPDALAQLLAEARRSAGTGSHEGALVFCNMRREVDAVAQELDRRGFSALALHGDMEQRDRDEVLVRFANRSCTVLVATDVAARGLDIAALPLVVSYDIAHDPDTHTHRIGRTGRAGEPGLAVSLCTPRERPKAENIEQASGTPLSWHPLKLAPPRGKTLQLAPMKTLVIDAGRQDKLRPGDILGALTGEAGLAAGDIGKIDVFATRAYVAISRAQANKALERLRAGRIKGRNFRVRPLG</sequence>
<dbReference type="Pfam" id="PF00270">
    <property type="entry name" value="DEAD"/>
    <property type="match status" value="1"/>
</dbReference>
<dbReference type="CDD" id="cd00268">
    <property type="entry name" value="DEADc"/>
    <property type="match status" value="1"/>
</dbReference>
<dbReference type="SMART" id="SM00487">
    <property type="entry name" value="DEXDc"/>
    <property type="match status" value="1"/>
</dbReference>
<dbReference type="PROSITE" id="PS51195">
    <property type="entry name" value="Q_MOTIF"/>
    <property type="match status" value="1"/>
</dbReference>
<dbReference type="NCBIfam" id="NF008744">
    <property type="entry name" value="PRK11776.1"/>
    <property type="match status" value="1"/>
</dbReference>
<keyword evidence="2 7" id="KW-0378">Hydrolase</keyword>
<dbReference type="InterPro" id="IPR014001">
    <property type="entry name" value="Helicase_ATP-bd"/>
</dbReference>
<keyword evidence="3 7" id="KW-0347">Helicase</keyword>
<keyword evidence="1 7" id="KW-0547">Nucleotide-binding</keyword>
<evidence type="ECO:0000256" key="6">
    <source>
        <dbReference type="PROSITE-ProRule" id="PRU00552"/>
    </source>
</evidence>
<dbReference type="GO" id="GO:0005829">
    <property type="term" value="C:cytosol"/>
    <property type="evidence" value="ECO:0007669"/>
    <property type="project" value="TreeGrafter"/>
</dbReference>
<dbReference type="Proteomes" id="UP000199420">
    <property type="component" value="Unassembled WGS sequence"/>
</dbReference>
<gene>
    <name evidence="11" type="ORF">SAMN04487997_1318</name>
</gene>
<dbReference type="OrthoDB" id="9805696at2"/>
<dbReference type="Pfam" id="PF03880">
    <property type="entry name" value="DbpA"/>
    <property type="match status" value="1"/>
</dbReference>
<dbReference type="InterPro" id="IPR011545">
    <property type="entry name" value="DEAD/DEAH_box_helicase_dom"/>
</dbReference>
<name>A0A1H6SIS5_9GAMM</name>
<dbReference type="InterPro" id="IPR014014">
    <property type="entry name" value="RNA_helicase_DEAD_Q_motif"/>
</dbReference>
<dbReference type="GO" id="GO:0003724">
    <property type="term" value="F:RNA helicase activity"/>
    <property type="evidence" value="ECO:0007669"/>
    <property type="project" value="InterPro"/>
</dbReference>
<dbReference type="InterPro" id="IPR027417">
    <property type="entry name" value="P-loop_NTPase"/>
</dbReference>
<dbReference type="InterPro" id="IPR000629">
    <property type="entry name" value="RNA-helicase_DEAD-box_CS"/>
</dbReference>
<dbReference type="InterPro" id="IPR012677">
    <property type="entry name" value="Nucleotide-bd_a/b_plait_sf"/>
</dbReference>
<accession>A0A1H6SIS5</accession>
<dbReference type="RefSeq" id="WP_091334913.1">
    <property type="nucleotide sequence ID" value="NZ_FNYC01000002.1"/>
</dbReference>
<evidence type="ECO:0000256" key="2">
    <source>
        <dbReference type="ARBA" id="ARBA00022801"/>
    </source>
</evidence>
<dbReference type="CDD" id="cd18787">
    <property type="entry name" value="SF2_C_DEAD"/>
    <property type="match status" value="1"/>
</dbReference>
<reference evidence="11 12" key="1">
    <citation type="submission" date="2016-10" db="EMBL/GenBank/DDBJ databases">
        <authorList>
            <person name="de Groot N.N."/>
        </authorList>
    </citation>
    <scope>NUCLEOTIDE SEQUENCE [LARGE SCALE GENOMIC DNA]</scope>
    <source>
        <strain evidence="11 12">DSM 26515</strain>
    </source>
</reference>
<protein>
    <submittedName>
        <fullName evidence="11">ATP-independent RNA helicase DbpA</fullName>
    </submittedName>
</protein>
<evidence type="ECO:0000256" key="5">
    <source>
        <dbReference type="ARBA" id="ARBA00038437"/>
    </source>
</evidence>
<evidence type="ECO:0000313" key="11">
    <source>
        <dbReference type="EMBL" id="SEI64767.1"/>
    </source>
</evidence>
<dbReference type="GO" id="GO:0005524">
    <property type="term" value="F:ATP binding"/>
    <property type="evidence" value="ECO:0007669"/>
    <property type="project" value="UniProtKB-KW"/>
</dbReference>
<evidence type="ECO:0000256" key="7">
    <source>
        <dbReference type="RuleBase" id="RU000492"/>
    </source>
</evidence>